<evidence type="ECO:0000256" key="1">
    <source>
        <dbReference type="SAM" id="MobiDB-lite"/>
    </source>
</evidence>
<keyword evidence="3" id="KW-1185">Reference proteome</keyword>
<proteinExistence type="predicted"/>
<gene>
    <name evidence="2" type="ORF">CC84DRAFT_1173255</name>
</gene>
<feature type="compositionally biased region" description="Low complexity" evidence="1">
    <location>
        <begin position="247"/>
        <end position="269"/>
    </location>
</feature>
<dbReference type="Proteomes" id="UP000077069">
    <property type="component" value="Unassembled WGS sequence"/>
</dbReference>
<dbReference type="GeneID" id="28763506"/>
<dbReference type="RefSeq" id="XP_018041304.1">
    <property type="nucleotide sequence ID" value="XM_018180020.1"/>
</dbReference>
<protein>
    <submittedName>
        <fullName evidence="2">Uncharacterized protein</fullName>
    </submittedName>
</protein>
<evidence type="ECO:0000313" key="2">
    <source>
        <dbReference type="EMBL" id="OAG10939.1"/>
    </source>
</evidence>
<feature type="region of interest" description="Disordered" evidence="1">
    <location>
        <begin position="245"/>
        <end position="270"/>
    </location>
</feature>
<sequence>MPVTIWRPISILGYASFSSPSCMSAIKGNPTKAEPSARDTPTPHSVFLLSNASGDVYLIYRHQWSTSIHGSVALCGQPRPLTTGGPLTTTSTPSPICLSYPHVRSIDKGPVFYDGLGGDDGTCFKTGAARPDIYAYNYNTDCYPVSLSASADKEKFWQLSIGFFSPTNVCPSVWTTATTFVESGGETEIVCCPRWSNMSTYNGHDFDSIGAHYTDGTTLANYGLYHPPVILRWRIGDGSETTINIGSGTSPTAAPASSQSATPISTTTPGAGTRVAAGGIPTFVLGGPAIVAWLLA</sequence>
<dbReference type="InParanoid" id="A0A177CW35"/>
<dbReference type="EMBL" id="KV441549">
    <property type="protein sequence ID" value="OAG10939.1"/>
    <property type="molecule type" value="Genomic_DNA"/>
</dbReference>
<accession>A0A177CW35</accession>
<organism evidence="2 3">
    <name type="scientific">Paraphaeosphaeria sporulosa</name>
    <dbReference type="NCBI Taxonomy" id="1460663"/>
    <lineage>
        <taxon>Eukaryota</taxon>
        <taxon>Fungi</taxon>
        <taxon>Dikarya</taxon>
        <taxon>Ascomycota</taxon>
        <taxon>Pezizomycotina</taxon>
        <taxon>Dothideomycetes</taxon>
        <taxon>Pleosporomycetidae</taxon>
        <taxon>Pleosporales</taxon>
        <taxon>Massarineae</taxon>
        <taxon>Didymosphaeriaceae</taxon>
        <taxon>Paraphaeosphaeria</taxon>
    </lineage>
</organism>
<dbReference type="AlphaFoldDB" id="A0A177CW35"/>
<name>A0A177CW35_9PLEO</name>
<evidence type="ECO:0000313" key="3">
    <source>
        <dbReference type="Proteomes" id="UP000077069"/>
    </source>
</evidence>
<reference evidence="2 3" key="1">
    <citation type="submission" date="2016-05" db="EMBL/GenBank/DDBJ databases">
        <title>Comparative analysis of secretome profiles of manganese(II)-oxidizing ascomycete fungi.</title>
        <authorList>
            <consortium name="DOE Joint Genome Institute"/>
            <person name="Zeiner C.A."/>
            <person name="Purvine S.O."/>
            <person name="Zink E.M."/>
            <person name="Wu S."/>
            <person name="Pasa-Tolic L."/>
            <person name="Chaput D.L."/>
            <person name="Haridas S."/>
            <person name="Grigoriev I.V."/>
            <person name="Santelli C.M."/>
            <person name="Hansel C.M."/>
        </authorList>
    </citation>
    <scope>NUCLEOTIDE SEQUENCE [LARGE SCALE GENOMIC DNA]</scope>
    <source>
        <strain evidence="2 3">AP3s5-JAC2a</strain>
    </source>
</reference>